<evidence type="ECO:0000256" key="2">
    <source>
        <dbReference type="SAM" id="MobiDB-lite"/>
    </source>
</evidence>
<dbReference type="PROSITE" id="PS50966">
    <property type="entry name" value="ZF_SWIM"/>
    <property type="match status" value="1"/>
</dbReference>
<dbReference type="RefSeq" id="WP_179793249.1">
    <property type="nucleotide sequence ID" value="NZ_BAABHP010000004.1"/>
</dbReference>
<keyword evidence="1" id="KW-0862">Zinc</keyword>
<feature type="domain" description="SWIM-type" evidence="3">
    <location>
        <begin position="146"/>
        <end position="184"/>
    </location>
</feature>
<comment type="caution">
    <text evidence="4">The sequence shown here is derived from an EMBL/GenBank/DDBJ whole genome shotgun (WGS) entry which is preliminary data.</text>
</comment>
<keyword evidence="1" id="KW-0863">Zinc-finger</keyword>
<name>A0A7Y9DU01_9PSEU</name>
<evidence type="ECO:0000313" key="4">
    <source>
        <dbReference type="EMBL" id="NYD35404.1"/>
    </source>
</evidence>
<dbReference type="InterPro" id="IPR007527">
    <property type="entry name" value="Znf_SWIM"/>
</dbReference>
<dbReference type="EMBL" id="JACCBN010000001">
    <property type="protein sequence ID" value="NYD35404.1"/>
    <property type="molecule type" value="Genomic_DNA"/>
</dbReference>
<dbReference type="Pfam" id="PF04434">
    <property type="entry name" value="SWIM"/>
    <property type="match status" value="1"/>
</dbReference>
<evidence type="ECO:0000256" key="1">
    <source>
        <dbReference type="PROSITE-ProRule" id="PRU00325"/>
    </source>
</evidence>
<dbReference type="PANTHER" id="PTHR38133:SF1">
    <property type="entry name" value="SLR1429 PROTEIN"/>
    <property type="match status" value="1"/>
</dbReference>
<evidence type="ECO:0000259" key="3">
    <source>
        <dbReference type="PROSITE" id="PS50966"/>
    </source>
</evidence>
<evidence type="ECO:0000313" key="5">
    <source>
        <dbReference type="Proteomes" id="UP000535890"/>
    </source>
</evidence>
<dbReference type="AlphaFoldDB" id="A0A7Y9DU01"/>
<dbReference type="Proteomes" id="UP000535890">
    <property type="component" value="Unassembled WGS sequence"/>
</dbReference>
<dbReference type="PANTHER" id="PTHR38133">
    <property type="entry name" value="SLR1429 PROTEIN"/>
    <property type="match status" value="1"/>
</dbReference>
<keyword evidence="1" id="KW-0479">Metal-binding</keyword>
<gene>
    <name evidence="4" type="ORF">BJ983_001506</name>
</gene>
<sequence>MPPRRRRSAEPFREKFPEPPASFSEYGRRIAVEDGIAAKSRRGAIGESWWSGRFLAVLEKLGVGGRLDRGKTYARAGQVIDLAIDPGEVVATVQGSRSEPYRARIGITTFADEAWDAVEGAFAADSWFAASLLGGTVPDDLEDVFARVGLSLFPTGAREMPMDCSCPDWSVPCKHLAAVAYLVAERFDEDPFLILRWRGRDRSTLLAGIRDRRDDTGPAVTPLAQVVDRFWTAGGPLPEVGHTDTAAGASEELLDQMPPLGVSVDGVDAREALRPLYRRFGA</sequence>
<accession>A0A7Y9DU01</accession>
<reference evidence="4 5" key="1">
    <citation type="submission" date="2020-07" db="EMBL/GenBank/DDBJ databases">
        <title>Sequencing the genomes of 1000 actinobacteria strains.</title>
        <authorList>
            <person name="Klenk H.-P."/>
        </authorList>
    </citation>
    <scope>NUCLEOTIDE SEQUENCE [LARGE SCALE GENOMIC DNA]</scope>
    <source>
        <strain evidence="4 5">DSM 45772</strain>
    </source>
</reference>
<protein>
    <submittedName>
        <fullName evidence="4">Putative Zn finger protein</fullName>
    </submittedName>
</protein>
<dbReference type="GO" id="GO:0008270">
    <property type="term" value="F:zinc ion binding"/>
    <property type="evidence" value="ECO:0007669"/>
    <property type="project" value="UniProtKB-KW"/>
</dbReference>
<proteinExistence type="predicted"/>
<keyword evidence="5" id="KW-1185">Reference proteome</keyword>
<organism evidence="4 5">
    <name type="scientific">Actinomycetospora corticicola</name>
    <dbReference type="NCBI Taxonomy" id="663602"/>
    <lineage>
        <taxon>Bacteria</taxon>
        <taxon>Bacillati</taxon>
        <taxon>Actinomycetota</taxon>
        <taxon>Actinomycetes</taxon>
        <taxon>Pseudonocardiales</taxon>
        <taxon>Pseudonocardiaceae</taxon>
        <taxon>Actinomycetospora</taxon>
    </lineage>
</organism>
<feature type="region of interest" description="Disordered" evidence="2">
    <location>
        <begin position="1"/>
        <end position="20"/>
    </location>
</feature>
<feature type="compositionally biased region" description="Basic and acidic residues" evidence="2">
    <location>
        <begin position="8"/>
        <end position="17"/>
    </location>
</feature>